<dbReference type="AlphaFoldDB" id="A0A9P6IHM8"/>
<dbReference type="OrthoDB" id="6159137at2759"/>
<accession>A0A9P6IHM8</accession>
<evidence type="ECO:0000313" key="2">
    <source>
        <dbReference type="EMBL" id="KAF9920200.1"/>
    </source>
</evidence>
<evidence type="ECO:0000313" key="3">
    <source>
        <dbReference type="Proteomes" id="UP000749646"/>
    </source>
</evidence>
<evidence type="ECO:0000256" key="1">
    <source>
        <dbReference type="SAM" id="MobiDB-lite"/>
    </source>
</evidence>
<keyword evidence="3" id="KW-1185">Reference proteome</keyword>
<evidence type="ECO:0008006" key="4">
    <source>
        <dbReference type="Google" id="ProtNLM"/>
    </source>
</evidence>
<dbReference type="EMBL" id="JAAAHW010011322">
    <property type="protein sequence ID" value="KAF9920200.1"/>
    <property type="molecule type" value="Genomic_DNA"/>
</dbReference>
<sequence length="144" mass="15656">MVRPEDADAAMQVLNGFELHGRAMSVNMARRGRARTPTPGQYRGPPKRERGTDGWEEAAHDTMTALLATTDLAPTIWDAVAMTTEPCMTVVTTVVLAMMRDMIATKLVLNSALSIDAVSGWLMLKGATNNPHTVHSIPPDRLTD</sequence>
<dbReference type="GO" id="GO:0003676">
    <property type="term" value="F:nucleic acid binding"/>
    <property type="evidence" value="ECO:0007669"/>
    <property type="project" value="InterPro"/>
</dbReference>
<organism evidence="2 3">
    <name type="scientific">Modicella reniformis</name>
    <dbReference type="NCBI Taxonomy" id="1440133"/>
    <lineage>
        <taxon>Eukaryota</taxon>
        <taxon>Fungi</taxon>
        <taxon>Fungi incertae sedis</taxon>
        <taxon>Mucoromycota</taxon>
        <taxon>Mortierellomycotina</taxon>
        <taxon>Mortierellomycetes</taxon>
        <taxon>Mortierellales</taxon>
        <taxon>Mortierellaceae</taxon>
        <taxon>Modicella</taxon>
    </lineage>
</organism>
<feature type="region of interest" description="Disordered" evidence="1">
    <location>
        <begin position="33"/>
        <end position="53"/>
    </location>
</feature>
<reference evidence="2" key="1">
    <citation type="journal article" date="2020" name="Fungal Divers.">
        <title>Resolving the Mortierellaceae phylogeny through synthesis of multi-gene phylogenetics and phylogenomics.</title>
        <authorList>
            <person name="Vandepol N."/>
            <person name="Liber J."/>
            <person name="Desiro A."/>
            <person name="Na H."/>
            <person name="Kennedy M."/>
            <person name="Barry K."/>
            <person name="Grigoriev I.V."/>
            <person name="Miller A.N."/>
            <person name="O'Donnell K."/>
            <person name="Stajich J.E."/>
            <person name="Bonito G."/>
        </authorList>
    </citation>
    <scope>NUCLEOTIDE SEQUENCE</scope>
    <source>
        <strain evidence="2">MES-2147</strain>
    </source>
</reference>
<gene>
    <name evidence="2" type="ORF">BGZ65_011480</name>
</gene>
<name>A0A9P6IHM8_9FUNG</name>
<proteinExistence type="predicted"/>
<dbReference type="Proteomes" id="UP000749646">
    <property type="component" value="Unassembled WGS sequence"/>
</dbReference>
<comment type="caution">
    <text evidence="2">The sequence shown here is derived from an EMBL/GenBank/DDBJ whole genome shotgun (WGS) entry which is preliminary data.</text>
</comment>
<dbReference type="InterPro" id="IPR035979">
    <property type="entry name" value="RBD_domain_sf"/>
</dbReference>
<dbReference type="InterPro" id="IPR012677">
    <property type="entry name" value="Nucleotide-bd_a/b_plait_sf"/>
</dbReference>
<dbReference type="Gene3D" id="3.30.70.330">
    <property type="match status" value="1"/>
</dbReference>
<dbReference type="SUPFAM" id="SSF54928">
    <property type="entry name" value="RNA-binding domain, RBD"/>
    <property type="match status" value="1"/>
</dbReference>
<protein>
    <recommendedName>
        <fullName evidence="4">RRM domain-containing protein</fullName>
    </recommendedName>
</protein>